<comment type="caution">
    <text evidence="8">The sequence shown here is derived from an EMBL/GenBank/DDBJ whole genome shotgun (WGS) entry which is preliminary data.</text>
</comment>
<evidence type="ECO:0000256" key="4">
    <source>
        <dbReference type="ARBA" id="ARBA00023139"/>
    </source>
</evidence>
<protein>
    <recommendedName>
        <fullName evidence="10">Lipoprotein</fullName>
    </recommendedName>
</protein>
<gene>
    <name evidence="8" type="ORF">D1Z90_15795</name>
</gene>
<evidence type="ECO:0000256" key="7">
    <source>
        <dbReference type="SAM" id="MobiDB-lite"/>
    </source>
</evidence>
<reference evidence="8 9" key="2">
    <citation type="submission" date="2019-01" db="EMBL/GenBank/DDBJ databases">
        <title>Motilimonas pumilus sp. nov., isolated from the gut of sea cucumber (Apostichopus japonicus).</title>
        <authorList>
            <person name="Wang F.-Q."/>
            <person name="Ren L.-H."/>
            <person name="Lin Y.-W."/>
            <person name="Sun G.-H."/>
            <person name="Du Z.-J."/>
            <person name="Zhao J.-X."/>
            <person name="Liu X.-J."/>
            <person name="Liu L.-J."/>
        </authorList>
    </citation>
    <scope>NUCLEOTIDE SEQUENCE [LARGE SCALE GENOMIC DNA]</scope>
    <source>
        <strain evidence="8 9">PLHSC7-2</strain>
    </source>
</reference>
<evidence type="ECO:0000256" key="5">
    <source>
        <dbReference type="ARBA" id="ARBA00023237"/>
    </source>
</evidence>
<keyword evidence="4" id="KW-0564">Palmitate</keyword>
<evidence type="ECO:0000256" key="3">
    <source>
        <dbReference type="ARBA" id="ARBA00023136"/>
    </source>
</evidence>
<dbReference type="EMBL" id="QZCH01000023">
    <property type="protein sequence ID" value="RJG41952.1"/>
    <property type="molecule type" value="Genomic_DNA"/>
</dbReference>
<feature type="compositionally biased region" description="Polar residues" evidence="7">
    <location>
        <begin position="55"/>
        <end position="64"/>
    </location>
</feature>
<dbReference type="AlphaFoldDB" id="A0A418YBX2"/>
<accession>A0A418YBX2</accession>
<dbReference type="PROSITE" id="PS51257">
    <property type="entry name" value="PROKAR_LIPOPROTEIN"/>
    <property type="match status" value="1"/>
</dbReference>
<dbReference type="GO" id="GO:0009279">
    <property type="term" value="C:cell outer membrane"/>
    <property type="evidence" value="ECO:0007669"/>
    <property type="project" value="UniProtKB-SubCell"/>
</dbReference>
<dbReference type="Proteomes" id="UP000283255">
    <property type="component" value="Unassembled WGS sequence"/>
</dbReference>
<evidence type="ECO:0008006" key="10">
    <source>
        <dbReference type="Google" id="ProtNLM"/>
    </source>
</evidence>
<dbReference type="InterPro" id="IPR032831">
    <property type="entry name" value="LptM_cons"/>
</dbReference>
<evidence type="ECO:0000256" key="1">
    <source>
        <dbReference type="ARBA" id="ARBA00004459"/>
    </source>
</evidence>
<evidence type="ECO:0000256" key="2">
    <source>
        <dbReference type="ARBA" id="ARBA00022729"/>
    </source>
</evidence>
<dbReference type="RefSeq" id="WP_119911758.1">
    <property type="nucleotide sequence ID" value="NZ_QZCH01000023.1"/>
</dbReference>
<evidence type="ECO:0000313" key="9">
    <source>
        <dbReference type="Proteomes" id="UP000283255"/>
    </source>
</evidence>
<name>A0A418YBX2_9GAMM</name>
<evidence type="ECO:0000313" key="8">
    <source>
        <dbReference type="EMBL" id="RJG41952.1"/>
    </source>
</evidence>
<feature type="region of interest" description="Disordered" evidence="7">
    <location>
        <begin position="28"/>
        <end position="64"/>
    </location>
</feature>
<proteinExistence type="predicted"/>
<comment type="subcellular location">
    <subcellularLocation>
        <location evidence="1">Cell outer membrane</location>
        <topology evidence="1">Lipid-anchor</topology>
    </subcellularLocation>
</comment>
<keyword evidence="3" id="KW-0472">Membrane</keyword>
<dbReference type="Pfam" id="PF13627">
    <property type="entry name" value="LptM_cons"/>
    <property type="match status" value="1"/>
</dbReference>
<keyword evidence="5" id="KW-0998">Cell outer membrane</keyword>
<evidence type="ECO:0000256" key="6">
    <source>
        <dbReference type="ARBA" id="ARBA00023288"/>
    </source>
</evidence>
<sequence>MALIKQLILTLGLVLMISGCGIKGPLYLPTPEPQAEAAPEPAESDANEATAASVEPTTNTTNEQ</sequence>
<keyword evidence="6" id="KW-0449">Lipoprotein</keyword>
<keyword evidence="9" id="KW-1185">Reference proteome</keyword>
<keyword evidence="2" id="KW-0732">Signal</keyword>
<organism evidence="8 9">
    <name type="scientific">Motilimonas pumila</name>
    <dbReference type="NCBI Taxonomy" id="2303987"/>
    <lineage>
        <taxon>Bacteria</taxon>
        <taxon>Pseudomonadati</taxon>
        <taxon>Pseudomonadota</taxon>
        <taxon>Gammaproteobacteria</taxon>
        <taxon>Alteromonadales</taxon>
        <taxon>Alteromonadales genera incertae sedis</taxon>
        <taxon>Motilimonas</taxon>
    </lineage>
</organism>
<reference evidence="8 9" key="1">
    <citation type="submission" date="2018-09" db="EMBL/GenBank/DDBJ databases">
        <authorList>
            <person name="Wang F."/>
        </authorList>
    </citation>
    <scope>NUCLEOTIDE SEQUENCE [LARGE SCALE GENOMIC DNA]</scope>
    <source>
        <strain evidence="8 9">PLHSC7-2</strain>
    </source>
</reference>
<dbReference type="NCBIfam" id="NF047847">
    <property type="entry name" value="SS_mature_LptM"/>
    <property type="match status" value="1"/>
</dbReference>